<feature type="site" description="Positions MEP for the nucleophilic attack" evidence="3">
    <location>
        <position position="155"/>
    </location>
</feature>
<dbReference type="Pfam" id="PF01128">
    <property type="entry name" value="IspD"/>
    <property type="match status" value="1"/>
</dbReference>
<dbReference type="InterPro" id="IPR050088">
    <property type="entry name" value="IspD/TarI_cytidylyltransf_bact"/>
</dbReference>
<comment type="pathway">
    <text evidence="3">Isoprenoid biosynthesis; isopentenyl diphosphate biosynthesis via DXP pathway; isopentenyl diphosphate from 1-deoxy-D-xylulose 5-phosphate: step 2/6.</text>
</comment>
<reference evidence="4 5" key="1">
    <citation type="submission" date="2022-11" db="EMBL/GenBank/DDBJ databases">
        <title>The characterization of three novel Bacteroidetes species and genomic analysis of their roles in tidal elemental geochemical cycles.</title>
        <authorList>
            <person name="Ma K."/>
        </authorList>
    </citation>
    <scope>NUCLEOTIDE SEQUENCE [LARGE SCALE GENOMIC DNA]</scope>
    <source>
        <strain evidence="4 5">M17</strain>
    </source>
</reference>
<feature type="site" description="Positions MEP for the nucleophilic attack" evidence="3">
    <location>
        <position position="209"/>
    </location>
</feature>
<evidence type="ECO:0000313" key="4">
    <source>
        <dbReference type="EMBL" id="MCX2745146.1"/>
    </source>
</evidence>
<dbReference type="SUPFAM" id="SSF53448">
    <property type="entry name" value="Nucleotide-diphospho-sugar transferases"/>
    <property type="match status" value="1"/>
</dbReference>
<protein>
    <recommendedName>
        <fullName evidence="3">2-C-methyl-D-erythritol 4-phosphate cytidylyltransferase</fullName>
        <ecNumber evidence="3">2.7.7.60</ecNumber>
    </recommendedName>
    <alternativeName>
        <fullName evidence="3">4-diphosphocytidyl-2C-methyl-D-erythritol synthase</fullName>
    </alternativeName>
    <alternativeName>
        <fullName evidence="3">MEP cytidylyltransferase</fullName>
        <shortName evidence="3">MCT</shortName>
    </alternativeName>
</protein>
<name>A0ABT3RUG0_9BACT</name>
<dbReference type="NCBIfam" id="NF001186">
    <property type="entry name" value="PRK00155.2-3"/>
    <property type="match status" value="1"/>
</dbReference>
<dbReference type="CDD" id="cd02516">
    <property type="entry name" value="CDP-ME_synthetase"/>
    <property type="match status" value="1"/>
</dbReference>
<dbReference type="EMBL" id="JAPFQN010000008">
    <property type="protein sequence ID" value="MCX2745146.1"/>
    <property type="molecule type" value="Genomic_DNA"/>
</dbReference>
<sequence>MKKFVVIVAGGSGSRMKSDIPKQFLVLNGIPVLMHTIQKFHKSFNGSITVILVLPVNQHTYWNELCEKYNFDLPHIIAGGGNSRMHSVENGLKKINEEGIVAIHDGVRPLISEEVIRNSFYAAEKHGSGVVCVPPKDSLRKISDNNRNITQAVNRSDYLLVQTPQTFRVKDIKEAFVKADNYNFTDDASVYENAGQNIHVIIGNYDNIKITTPEDLVIAESLIGK</sequence>
<dbReference type="HAMAP" id="MF_00108">
    <property type="entry name" value="IspD"/>
    <property type="match status" value="1"/>
</dbReference>
<dbReference type="PANTHER" id="PTHR32125:SF4">
    <property type="entry name" value="2-C-METHYL-D-ERYTHRITOL 4-PHOSPHATE CYTIDYLYLTRANSFERASE, CHLOROPLASTIC"/>
    <property type="match status" value="1"/>
</dbReference>
<feature type="site" description="Transition state stabilizer" evidence="3">
    <location>
        <position position="15"/>
    </location>
</feature>
<proteinExistence type="inferred from homology"/>
<organism evidence="4 5">
    <name type="scientific">Mangrovivirga halotolerans</name>
    <dbReference type="NCBI Taxonomy" id="2993936"/>
    <lineage>
        <taxon>Bacteria</taxon>
        <taxon>Pseudomonadati</taxon>
        <taxon>Bacteroidota</taxon>
        <taxon>Cytophagia</taxon>
        <taxon>Cytophagales</taxon>
        <taxon>Mangrovivirgaceae</taxon>
        <taxon>Mangrovivirga</taxon>
    </lineage>
</organism>
<evidence type="ECO:0000256" key="2">
    <source>
        <dbReference type="ARBA" id="ARBA00022695"/>
    </source>
</evidence>
<comment type="caution">
    <text evidence="4">The sequence shown here is derived from an EMBL/GenBank/DDBJ whole genome shotgun (WGS) entry which is preliminary data.</text>
</comment>
<dbReference type="Proteomes" id="UP001209885">
    <property type="component" value="Unassembled WGS sequence"/>
</dbReference>
<dbReference type="InterPro" id="IPR034683">
    <property type="entry name" value="IspD/TarI"/>
</dbReference>
<dbReference type="GO" id="GO:0050518">
    <property type="term" value="F:2-C-methyl-D-erythritol 4-phosphate cytidylyltransferase activity"/>
    <property type="evidence" value="ECO:0007669"/>
    <property type="project" value="UniProtKB-EC"/>
</dbReference>
<dbReference type="NCBIfam" id="TIGR00453">
    <property type="entry name" value="ispD"/>
    <property type="match status" value="1"/>
</dbReference>
<keyword evidence="3" id="KW-0414">Isoprene biosynthesis</keyword>
<keyword evidence="2 3" id="KW-0548">Nucleotidyltransferase</keyword>
<evidence type="ECO:0000256" key="3">
    <source>
        <dbReference type="HAMAP-Rule" id="MF_00108"/>
    </source>
</evidence>
<dbReference type="InterPro" id="IPR001228">
    <property type="entry name" value="IspD"/>
</dbReference>
<dbReference type="Gene3D" id="3.90.550.10">
    <property type="entry name" value="Spore Coat Polysaccharide Biosynthesis Protein SpsA, Chain A"/>
    <property type="match status" value="1"/>
</dbReference>
<comment type="function">
    <text evidence="3">Catalyzes the formation of 4-diphosphocytidyl-2-C-methyl-D-erythritol from CTP and 2-C-methyl-D-erythritol 4-phosphate (MEP).</text>
</comment>
<gene>
    <name evidence="3" type="primary">ispD</name>
    <name evidence="4" type="ORF">OO013_14800</name>
</gene>
<evidence type="ECO:0000256" key="1">
    <source>
        <dbReference type="ARBA" id="ARBA00022679"/>
    </source>
</evidence>
<dbReference type="RefSeq" id="WP_266057695.1">
    <property type="nucleotide sequence ID" value="NZ_JAPFQN010000008.1"/>
</dbReference>
<comment type="catalytic activity">
    <reaction evidence="3">
        <text>2-C-methyl-D-erythritol 4-phosphate + CTP + H(+) = 4-CDP-2-C-methyl-D-erythritol + diphosphate</text>
        <dbReference type="Rhea" id="RHEA:13429"/>
        <dbReference type="ChEBI" id="CHEBI:15378"/>
        <dbReference type="ChEBI" id="CHEBI:33019"/>
        <dbReference type="ChEBI" id="CHEBI:37563"/>
        <dbReference type="ChEBI" id="CHEBI:57823"/>
        <dbReference type="ChEBI" id="CHEBI:58262"/>
        <dbReference type="EC" id="2.7.7.60"/>
    </reaction>
</comment>
<dbReference type="EC" id="2.7.7.60" evidence="3"/>
<comment type="similarity">
    <text evidence="3">Belongs to the IspD/TarI cytidylyltransferase family. IspD subfamily.</text>
</comment>
<keyword evidence="5" id="KW-1185">Reference proteome</keyword>
<keyword evidence="1 3" id="KW-0808">Transferase</keyword>
<evidence type="ECO:0000313" key="5">
    <source>
        <dbReference type="Proteomes" id="UP001209885"/>
    </source>
</evidence>
<accession>A0ABT3RUG0</accession>
<dbReference type="InterPro" id="IPR029044">
    <property type="entry name" value="Nucleotide-diphossugar_trans"/>
</dbReference>
<feature type="site" description="Transition state stabilizer" evidence="3">
    <location>
        <position position="22"/>
    </location>
</feature>
<dbReference type="PANTHER" id="PTHR32125">
    <property type="entry name" value="2-C-METHYL-D-ERYTHRITOL 4-PHOSPHATE CYTIDYLYLTRANSFERASE, CHLOROPLASTIC"/>
    <property type="match status" value="1"/>
</dbReference>